<dbReference type="SUPFAM" id="SSF109635">
    <property type="entry name" value="DnaK suppressor protein DksA, alpha-hairpin domain"/>
    <property type="match status" value="1"/>
</dbReference>
<dbReference type="InterPro" id="IPR037187">
    <property type="entry name" value="DnaK_N"/>
</dbReference>
<protein>
    <submittedName>
        <fullName evidence="3">General stress protein 16O</fullName>
    </submittedName>
</protein>
<dbReference type="PANTHER" id="PTHR33823">
    <property type="entry name" value="RNA POLYMERASE-BINDING TRANSCRIPTION FACTOR DKSA-RELATED"/>
    <property type="match status" value="1"/>
</dbReference>
<dbReference type="EMBL" id="CP017641">
    <property type="protein sequence ID" value="APZ91503.1"/>
    <property type="molecule type" value="Genomic_DNA"/>
</dbReference>
<evidence type="ECO:0000313" key="4">
    <source>
        <dbReference type="Proteomes" id="UP000187735"/>
    </source>
</evidence>
<dbReference type="KEGG" id="fmr:Fuma_01091"/>
<dbReference type="Gene3D" id="1.20.120.910">
    <property type="entry name" value="DksA, coiled-coil domain"/>
    <property type="match status" value="1"/>
</dbReference>
<dbReference type="PROSITE" id="PS51128">
    <property type="entry name" value="ZF_DKSA_2"/>
    <property type="match status" value="1"/>
</dbReference>
<dbReference type="Proteomes" id="UP000187735">
    <property type="component" value="Chromosome"/>
</dbReference>
<sequence length="129" mass="14697">MKQEDLQQFRDILRAMQARVREDVDQLEEEAFSSKGNGDHGSSNHMAEMGSDAWDVDFSLRMVENDEEFLKEISTALSKIDKATFGLCEMCLESGKSEAKSRIPKARLKAVPYARNCVDCERERETENS</sequence>
<feature type="compositionally biased region" description="Polar residues" evidence="2">
    <location>
        <begin position="34"/>
        <end position="45"/>
    </location>
</feature>
<dbReference type="STRING" id="1891926.Fuma_01091"/>
<name>A0A1P8WBW6_9PLAN</name>
<dbReference type="AlphaFoldDB" id="A0A1P8WBW6"/>
<gene>
    <name evidence="3" type="primary">yocK_1</name>
    <name evidence="3" type="ORF">Fuma_01091</name>
</gene>
<organism evidence="3 4">
    <name type="scientific">Fuerstiella marisgermanici</name>
    <dbReference type="NCBI Taxonomy" id="1891926"/>
    <lineage>
        <taxon>Bacteria</taxon>
        <taxon>Pseudomonadati</taxon>
        <taxon>Planctomycetota</taxon>
        <taxon>Planctomycetia</taxon>
        <taxon>Planctomycetales</taxon>
        <taxon>Planctomycetaceae</taxon>
        <taxon>Fuerstiella</taxon>
    </lineage>
</organism>
<keyword evidence="4" id="KW-1185">Reference proteome</keyword>
<evidence type="ECO:0000256" key="1">
    <source>
        <dbReference type="PROSITE-ProRule" id="PRU00510"/>
    </source>
</evidence>
<reference evidence="3 4" key="1">
    <citation type="journal article" date="2016" name="Front. Microbiol.">
        <title>Fuerstia marisgermanicae gen. nov., sp. nov., an Unusual Member of the Phylum Planctomycetes from the German Wadden Sea.</title>
        <authorList>
            <person name="Kohn T."/>
            <person name="Heuer A."/>
            <person name="Jogler M."/>
            <person name="Vollmers J."/>
            <person name="Boedeker C."/>
            <person name="Bunk B."/>
            <person name="Rast P."/>
            <person name="Borchert D."/>
            <person name="Glockner I."/>
            <person name="Freese H.M."/>
            <person name="Klenk H.P."/>
            <person name="Overmann J."/>
            <person name="Kaster A.K."/>
            <person name="Rohde M."/>
            <person name="Wiegand S."/>
            <person name="Jogler C."/>
        </authorList>
    </citation>
    <scope>NUCLEOTIDE SEQUENCE [LARGE SCALE GENOMIC DNA]</scope>
    <source>
        <strain evidence="3 4">NH11</strain>
    </source>
</reference>
<evidence type="ECO:0000313" key="3">
    <source>
        <dbReference type="EMBL" id="APZ91503.1"/>
    </source>
</evidence>
<comment type="caution">
    <text evidence="1">Lacks conserved residue(s) required for the propagation of feature annotation.</text>
</comment>
<dbReference type="PANTHER" id="PTHR33823:SF4">
    <property type="entry name" value="GENERAL STRESS PROTEIN 16O"/>
    <property type="match status" value="1"/>
</dbReference>
<feature type="region of interest" description="Disordered" evidence="2">
    <location>
        <begin position="25"/>
        <end position="48"/>
    </location>
</feature>
<proteinExistence type="predicted"/>
<evidence type="ECO:0000256" key="2">
    <source>
        <dbReference type="SAM" id="MobiDB-lite"/>
    </source>
</evidence>
<accession>A0A1P8WBW6</accession>